<name>A0ABX7FHI1_BRECH</name>
<evidence type="ECO:0000313" key="3">
    <source>
        <dbReference type="Proteomes" id="UP000596248"/>
    </source>
</evidence>
<evidence type="ECO:0000313" key="2">
    <source>
        <dbReference type="EMBL" id="QRG65671.1"/>
    </source>
</evidence>
<dbReference type="PANTHER" id="PTHR43459">
    <property type="entry name" value="ENOYL-COA HYDRATASE"/>
    <property type="match status" value="1"/>
</dbReference>
<reference evidence="2 3" key="1">
    <citation type="submission" date="2021-01" db="EMBL/GenBank/DDBJ databases">
        <title>Identification of strong promoters based on the transcriptome of Brevibacillus choshinensis.</title>
        <authorList>
            <person name="Yao D."/>
            <person name="Zhang K."/>
            <person name="Wu J."/>
        </authorList>
    </citation>
    <scope>NUCLEOTIDE SEQUENCE [LARGE SCALE GENOMIC DNA]</scope>
    <source>
        <strain evidence="2 3">HPD31-SP3</strain>
    </source>
</reference>
<accession>A0ABX7FHI1</accession>
<organism evidence="2 3">
    <name type="scientific">Brevibacillus choshinensis</name>
    <dbReference type="NCBI Taxonomy" id="54911"/>
    <lineage>
        <taxon>Bacteria</taxon>
        <taxon>Bacillati</taxon>
        <taxon>Bacillota</taxon>
        <taxon>Bacilli</taxon>
        <taxon>Bacillales</taxon>
        <taxon>Paenibacillaceae</taxon>
        <taxon>Brevibacillus</taxon>
    </lineage>
</organism>
<gene>
    <name evidence="2" type="ORF">JNE38_18945</name>
</gene>
<dbReference type="RefSeq" id="WP_203255178.1">
    <property type="nucleotide sequence ID" value="NZ_CP069127.1"/>
</dbReference>
<proteinExistence type="inferred from homology"/>
<evidence type="ECO:0000256" key="1">
    <source>
        <dbReference type="RuleBase" id="RU003707"/>
    </source>
</evidence>
<dbReference type="InterPro" id="IPR018376">
    <property type="entry name" value="Enoyl-CoA_hyd/isom_CS"/>
</dbReference>
<dbReference type="Gene3D" id="3.90.226.10">
    <property type="entry name" value="2-enoyl-CoA Hydratase, Chain A, domain 1"/>
    <property type="match status" value="1"/>
</dbReference>
<keyword evidence="3" id="KW-1185">Reference proteome</keyword>
<dbReference type="SUPFAM" id="SSF52096">
    <property type="entry name" value="ClpP/crotonase"/>
    <property type="match status" value="1"/>
</dbReference>
<dbReference type="PROSITE" id="PS00166">
    <property type="entry name" value="ENOYL_COA_HYDRATASE"/>
    <property type="match status" value="1"/>
</dbReference>
<comment type="similarity">
    <text evidence="1">Belongs to the enoyl-CoA hydratase/isomerase family.</text>
</comment>
<dbReference type="Proteomes" id="UP000596248">
    <property type="component" value="Chromosome"/>
</dbReference>
<dbReference type="PANTHER" id="PTHR43459:SF1">
    <property type="entry name" value="EG:BACN32G11.4 PROTEIN"/>
    <property type="match status" value="1"/>
</dbReference>
<dbReference type="Pfam" id="PF00378">
    <property type="entry name" value="ECH_1"/>
    <property type="match status" value="1"/>
</dbReference>
<dbReference type="InterPro" id="IPR001753">
    <property type="entry name" value="Enoyl-CoA_hydra/iso"/>
</dbReference>
<protein>
    <submittedName>
        <fullName evidence="2">Enoyl-CoA hydratase/isomerase family protein</fullName>
    </submittedName>
</protein>
<dbReference type="InterPro" id="IPR029045">
    <property type="entry name" value="ClpP/crotonase-like_dom_sf"/>
</dbReference>
<dbReference type="EMBL" id="CP069127">
    <property type="protein sequence ID" value="QRG65671.1"/>
    <property type="molecule type" value="Genomic_DNA"/>
</dbReference>
<sequence length="256" mass="27442">MEQGQKPPVWAECVDGVWTITLNRPHVLNAMTIEMFYMLREAIEQGAREDQADVVLLKGAGGNFCSGADLSVLGAMSEMGQADDALTVINEFLTRLHHLPKPVIAMLEGAAVGAGLNLALHADFVVAAHNAVIQEPFVQIGLTTDFGGTYLLPRLVGMAQAKRLALLGEKVSGTEAERMGLIYKAVDAAALPEEVEKLIAAVRLVPRQAFAVTKAGLSGAQGMNLEQALAWEKEQQPALIAHPDFLALIQAKKRKA</sequence>
<dbReference type="CDD" id="cd06558">
    <property type="entry name" value="crotonase-like"/>
    <property type="match status" value="1"/>
</dbReference>